<reference evidence="1 2" key="1">
    <citation type="journal article" date="2023" name="BMC Biol.">
        <title>The compact genome of the sponge Oopsacas minuta (Hexactinellida) is lacking key metazoan core genes.</title>
        <authorList>
            <person name="Santini S."/>
            <person name="Schenkelaars Q."/>
            <person name="Jourda C."/>
            <person name="Duchesne M."/>
            <person name="Belahbib H."/>
            <person name="Rocher C."/>
            <person name="Selva M."/>
            <person name="Riesgo A."/>
            <person name="Vervoort M."/>
            <person name="Leys S.P."/>
            <person name="Kodjabachian L."/>
            <person name="Le Bivic A."/>
            <person name="Borchiellini C."/>
            <person name="Claverie J.M."/>
            <person name="Renard E."/>
        </authorList>
    </citation>
    <scope>NUCLEOTIDE SEQUENCE [LARGE SCALE GENOMIC DNA]</scope>
    <source>
        <strain evidence="1">SPO-2</strain>
    </source>
</reference>
<organism evidence="1 2">
    <name type="scientific">Oopsacas minuta</name>
    <dbReference type="NCBI Taxonomy" id="111878"/>
    <lineage>
        <taxon>Eukaryota</taxon>
        <taxon>Metazoa</taxon>
        <taxon>Porifera</taxon>
        <taxon>Hexactinellida</taxon>
        <taxon>Hexasterophora</taxon>
        <taxon>Lyssacinosida</taxon>
        <taxon>Leucopsacidae</taxon>
        <taxon>Oopsacas</taxon>
    </lineage>
</organism>
<sequence>MIRLDHWDTYFHLSIWQLAQLENISVIRYVALLLYIVAVEQIGFKVIANIAWRIYNEESIPTPTNIASTEKSTFLAYQLKLGKGEWKDLKYYLKSEGLVLVTWEKLVKLENQLFQHSTGIQMFPILQGSIHLTHHM</sequence>
<protein>
    <submittedName>
        <fullName evidence="1">Uncharacterized protein</fullName>
    </submittedName>
</protein>
<dbReference type="EMBL" id="JAKMXF010000316">
    <property type="protein sequence ID" value="KAI6649968.1"/>
    <property type="molecule type" value="Genomic_DNA"/>
</dbReference>
<comment type="caution">
    <text evidence="1">The sequence shown here is derived from an EMBL/GenBank/DDBJ whole genome shotgun (WGS) entry which is preliminary data.</text>
</comment>
<accession>A0AAV7JMC7</accession>
<gene>
    <name evidence="1" type="ORF">LOD99_6332</name>
</gene>
<evidence type="ECO:0000313" key="2">
    <source>
        <dbReference type="Proteomes" id="UP001165289"/>
    </source>
</evidence>
<dbReference type="AlphaFoldDB" id="A0AAV7JMC7"/>
<proteinExistence type="predicted"/>
<keyword evidence="2" id="KW-1185">Reference proteome</keyword>
<dbReference type="Proteomes" id="UP001165289">
    <property type="component" value="Unassembled WGS sequence"/>
</dbReference>
<name>A0AAV7JMC7_9METZ</name>
<evidence type="ECO:0000313" key="1">
    <source>
        <dbReference type="EMBL" id="KAI6649968.1"/>
    </source>
</evidence>